<organism evidence="4 5">
    <name type="scientific">Frankia nepalensis</name>
    <dbReference type="NCBI Taxonomy" id="1836974"/>
    <lineage>
        <taxon>Bacteria</taxon>
        <taxon>Bacillati</taxon>
        <taxon>Actinomycetota</taxon>
        <taxon>Actinomycetes</taxon>
        <taxon>Frankiales</taxon>
        <taxon>Frankiaceae</taxon>
        <taxon>Frankia</taxon>
    </lineage>
</organism>
<dbReference type="InterPro" id="IPR002347">
    <property type="entry name" value="SDR_fam"/>
</dbReference>
<dbReference type="PRINTS" id="PR00080">
    <property type="entry name" value="SDRFAMILY"/>
</dbReference>
<comment type="similarity">
    <text evidence="1 3">Belongs to the short-chain dehydrogenases/reductases (SDR) family.</text>
</comment>
<dbReference type="InterPro" id="IPR051687">
    <property type="entry name" value="Peroxisomal_Beta-Oxidation"/>
</dbReference>
<dbReference type="Proteomes" id="UP000604475">
    <property type="component" value="Unassembled WGS sequence"/>
</dbReference>
<evidence type="ECO:0000256" key="3">
    <source>
        <dbReference type="RuleBase" id="RU000363"/>
    </source>
</evidence>
<evidence type="ECO:0000256" key="1">
    <source>
        <dbReference type="ARBA" id="ARBA00006484"/>
    </source>
</evidence>
<dbReference type="Gene3D" id="3.40.50.720">
    <property type="entry name" value="NAD(P)-binding Rossmann-like Domain"/>
    <property type="match status" value="1"/>
</dbReference>
<dbReference type="PRINTS" id="PR00081">
    <property type="entry name" value="GDHRDH"/>
</dbReference>
<dbReference type="InterPro" id="IPR036291">
    <property type="entry name" value="NAD(P)-bd_dom_sf"/>
</dbReference>
<proteinExistence type="inferred from homology"/>
<protein>
    <submittedName>
        <fullName evidence="4">SDR family NAD(P)-dependent oxidoreductase</fullName>
    </submittedName>
</protein>
<keyword evidence="2" id="KW-0560">Oxidoreductase</keyword>
<gene>
    <name evidence="4" type="ORF">I7412_09360</name>
</gene>
<dbReference type="EMBL" id="JAEACQ010000160">
    <property type="protein sequence ID" value="MBL7627372.1"/>
    <property type="molecule type" value="Genomic_DNA"/>
</dbReference>
<keyword evidence="5" id="KW-1185">Reference proteome</keyword>
<dbReference type="Pfam" id="PF00106">
    <property type="entry name" value="adh_short"/>
    <property type="match status" value="1"/>
</dbReference>
<dbReference type="PANTHER" id="PTHR45024:SF2">
    <property type="entry name" value="SCP2 DOMAIN-CONTAINING PROTEIN"/>
    <property type="match status" value="1"/>
</dbReference>
<comment type="caution">
    <text evidence="4">The sequence shown here is derived from an EMBL/GenBank/DDBJ whole genome shotgun (WGS) entry which is preliminary data.</text>
</comment>
<dbReference type="RefSeq" id="WP_203003532.1">
    <property type="nucleotide sequence ID" value="NZ_JADWYU010000099.1"/>
</dbReference>
<evidence type="ECO:0000313" key="4">
    <source>
        <dbReference type="EMBL" id="MBL7627372.1"/>
    </source>
</evidence>
<name>A0A937RCK6_9ACTN</name>
<evidence type="ECO:0000313" key="5">
    <source>
        <dbReference type="Proteomes" id="UP000604475"/>
    </source>
</evidence>
<dbReference type="GO" id="GO:0016491">
    <property type="term" value="F:oxidoreductase activity"/>
    <property type="evidence" value="ECO:0007669"/>
    <property type="project" value="UniProtKB-KW"/>
</dbReference>
<evidence type="ECO:0000256" key="2">
    <source>
        <dbReference type="ARBA" id="ARBA00023002"/>
    </source>
</evidence>
<sequence>MTADRSFDQELRFDGQVAVVTGAGNGLGRAYAMALAARGAAVVVNDLGGDISGAGGSARPAQTVAAEITAAGGQATPNFDDVTAPGGGERIVATAIETFGRIDVLVNNAGILDTSEFVTCPDETIQRTVATHLLGTMAVTRAALPPMLDQKHGRIVCTSSGAVFGSREGVAYQAAKSGLIAFTRAVAQIGAEHGVASNAVLPTAFTRMTSSIPPGAFRDFMESRFTPERVAAAVLLLAHASFPHSGECFLVGGGRMARLVLGVTEGYIADDPTPEEFRGHLDTIMSTGTLLTPANRVEEFESYLPRLGFGASLDQLVAPADAPEAGTAVRNGD</sequence>
<accession>A0A937RCK6</accession>
<reference evidence="4" key="1">
    <citation type="submission" date="2020-12" db="EMBL/GenBank/DDBJ databases">
        <title>Genomic characterization of non-nitrogen-fixing Frankia strains.</title>
        <authorList>
            <person name="Carlos-Shanley C."/>
            <person name="Guerra T."/>
            <person name="Hahn D."/>
        </authorList>
    </citation>
    <scope>NUCLEOTIDE SEQUENCE</scope>
    <source>
        <strain evidence="4">CN6</strain>
    </source>
</reference>
<dbReference type="PANTHER" id="PTHR45024">
    <property type="entry name" value="DEHYDROGENASES, SHORT CHAIN"/>
    <property type="match status" value="1"/>
</dbReference>
<dbReference type="AlphaFoldDB" id="A0A937RCK6"/>
<dbReference type="SUPFAM" id="SSF51735">
    <property type="entry name" value="NAD(P)-binding Rossmann-fold domains"/>
    <property type="match status" value="1"/>
</dbReference>